<dbReference type="VEuPathDB" id="FungiDB:MELLADRAFT_87639"/>
<dbReference type="eggNOG" id="ENOG502QUPU">
    <property type="taxonomic scope" value="Eukaryota"/>
</dbReference>
<keyword evidence="3" id="KW-1185">Reference proteome</keyword>
<protein>
    <submittedName>
        <fullName evidence="2">Uncharacterized protein</fullName>
    </submittedName>
</protein>
<sequence>MKWLGEARKHDLWDSEVDKARRLVKPPGWESDSDQVVKVKMENILWLVKVLINKKGMDCRPHSPPGSGPPPSSRGKGMKRRVVSKPNADPNASISQLEKPPAKQSQQVEIDLMSSDGDEPKQSTSSHTLIPAKKPPLEINLISSDAEEPKEAKSSLPVQVKPNAKRQYVSTVSDLLELCPLSKPSKVCDRCKIEDLFRRKEFWCHCGAKKKNLHGGRIEGAQEHWKTATCIKKTADIRSSKVLTTFFSATPKDPAVVQRLKRGYSEIACPGLNNVTWIQSRATQSIETFLENTCTIYRGNVRHKLCKELFGENATEKSLSKADKAKFLDALDARAIWLVKRHGSRNAIYSPVCLKTFIHRKSDPNTACSKCCSLKEVQSLNSAINHKYAGADTLKFTNDTLVETDAYNAKLVEFHDLRTCGKSLESSQGGDFSNYLNHVSILAKKGLFKNREAVKGLIMGVTVRAEREDAGKSLRGIRSALNLFTKTFAGRTARSQRQIQAREGGKMEPGIHVANFTRIATNLATLGYSGPIAAASDQTVCVKTLRHHNGFLVGAQGPDVPFKNAEELRSLVEEIVKEDKLCSQIRAYTIQVPLPNVPTYVVALIASRSNEGADDIASEHEKVITLAHEAGINILSMGADGAATEFSAQEKLVQKSTQFYNYSKASLNVYIKIPLFGNPPRPIISIQDPKHARKTGANQLLSGACLMVIGNSTVTIQQLAEILKMADSPLHPKDVFDSDKQDDGRALRTFSAPTLAAALRLENNTALIIAHCKYYPEYPLCPWKHGTEPCKHIFGWMRVVSPRFSVLDARFMMPKIHAVVKSAMGGRIKIPPSEHLHAGYQYAFGDEEVAENFELLRTWPTNAEIAHELTTANKIANSLAELAGMGPLESDDEELDIDSVLEEFKIPIEDEDDTPDVSVCATKDYRVRYGAKSGEWPEELAFSEAALLAKEQNKLDLLLNQVPDEVEADAIQNAAISIASLMNPTGQQRSLGIG</sequence>
<evidence type="ECO:0000313" key="3">
    <source>
        <dbReference type="Proteomes" id="UP000001072"/>
    </source>
</evidence>
<reference evidence="3" key="1">
    <citation type="journal article" date="2011" name="Proc. Natl. Acad. Sci. U.S.A.">
        <title>Obligate biotrophy features unraveled by the genomic analysis of rust fungi.</title>
        <authorList>
            <person name="Duplessis S."/>
            <person name="Cuomo C.A."/>
            <person name="Lin Y.-C."/>
            <person name="Aerts A."/>
            <person name="Tisserant E."/>
            <person name="Veneault-Fourrey C."/>
            <person name="Joly D.L."/>
            <person name="Hacquard S."/>
            <person name="Amselem J."/>
            <person name="Cantarel B.L."/>
            <person name="Chiu R."/>
            <person name="Coutinho P.M."/>
            <person name="Feau N."/>
            <person name="Field M."/>
            <person name="Frey P."/>
            <person name="Gelhaye E."/>
            <person name="Goldberg J."/>
            <person name="Grabherr M.G."/>
            <person name="Kodira C.D."/>
            <person name="Kohler A."/>
            <person name="Kuees U."/>
            <person name="Lindquist E.A."/>
            <person name="Lucas S.M."/>
            <person name="Mago R."/>
            <person name="Mauceli E."/>
            <person name="Morin E."/>
            <person name="Murat C."/>
            <person name="Pangilinan J.L."/>
            <person name="Park R."/>
            <person name="Pearson M."/>
            <person name="Quesneville H."/>
            <person name="Rouhier N."/>
            <person name="Sakthikumar S."/>
            <person name="Salamov A.A."/>
            <person name="Schmutz J."/>
            <person name="Selles B."/>
            <person name="Shapiro H."/>
            <person name="Tanguay P."/>
            <person name="Tuskan G.A."/>
            <person name="Henrissat B."/>
            <person name="Van de Peer Y."/>
            <person name="Rouze P."/>
            <person name="Ellis J.G."/>
            <person name="Dodds P.N."/>
            <person name="Schein J.E."/>
            <person name="Zhong S."/>
            <person name="Hamelin R.C."/>
            <person name="Grigoriev I.V."/>
            <person name="Szabo L.J."/>
            <person name="Martin F."/>
        </authorList>
    </citation>
    <scope>NUCLEOTIDE SEQUENCE [LARGE SCALE GENOMIC DNA]</scope>
    <source>
        <strain evidence="3">98AG31 / pathotype 3-4-7</strain>
    </source>
</reference>
<feature type="region of interest" description="Disordered" evidence="1">
    <location>
        <begin position="57"/>
        <end position="136"/>
    </location>
</feature>
<dbReference type="InParanoid" id="F4RP58"/>
<dbReference type="KEGG" id="mlr:MELLADRAFT_87639"/>
<gene>
    <name evidence="2" type="ORF">MELLADRAFT_87639</name>
</gene>
<name>F4RP58_MELLP</name>
<dbReference type="EMBL" id="GL883111">
    <property type="protein sequence ID" value="EGG05907.1"/>
    <property type="molecule type" value="Genomic_DNA"/>
</dbReference>
<dbReference type="RefSeq" id="XP_007410963.1">
    <property type="nucleotide sequence ID" value="XM_007410901.1"/>
</dbReference>
<dbReference type="AlphaFoldDB" id="F4RP58"/>
<evidence type="ECO:0000256" key="1">
    <source>
        <dbReference type="SAM" id="MobiDB-lite"/>
    </source>
</evidence>
<dbReference type="OrthoDB" id="2436145at2759"/>
<dbReference type="GeneID" id="18934588"/>
<dbReference type="HOGENOM" id="CLU_009065_0_1_1"/>
<organism evidence="3">
    <name type="scientific">Melampsora larici-populina (strain 98AG31 / pathotype 3-4-7)</name>
    <name type="common">Poplar leaf rust fungus</name>
    <dbReference type="NCBI Taxonomy" id="747676"/>
    <lineage>
        <taxon>Eukaryota</taxon>
        <taxon>Fungi</taxon>
        <taxon>Dikarya</taxon>
        <taxon>Basidiomycota</taxon>
        <taxon>Pucciniomycotina</taxon>
        <taxon>Pucciniomycetes</taxon>
        <taxon>Pucciniales</taxon>
        <taxon>Melampsoraceae</taxon>
        <taxon>Melampsora</taxon>
    </lineage>
</organism>
<feature type="compositionally biased region" description="Pro residues" evidence="1">
    <location>
        <begin position="62"/>
        <end position="72"/>
    </location>
</feature>
<accession>F4RP58</accession>
<proteinExistence type="predicted"/>
<evidence type="ECO:0000313" key="2">
    <source>
        <dbReference type="EMBL" id="EGG05907.1"/>
    </source>
</evidence>
<dbReference type="Proteomes" id="UP000001072">
    <property type="component" value="Unassembled WGS sequence"/>
</dbReference>